<dbReference type="Proteomes" id="UP001292084">
    <property type="component" value="Unassembled WGS sequence"/>
</dbReference>
<evidence type="ECO:0000313" key="2">
    <source>
        <dbReference type="Proteomes" id="UP001292084"/>
    </source>
</evidence>
<dbReference type="EMBL" id="JAXQNN010000007">
    <property type="protein sequence ID" value="MDZ5713554.1"/>
    <property type="molecule type" value="Genomic_DNA"/>
</dbReference>
<organism evidence="1 2">
    <name type="scientific">Jeotgalibacillus haloalkalitolerans</name>
    <dbReference type="NCBI Taxonomy" id="3104292"/>
    <lineage>
        <taxon>Bacteria</taxon>
        <taxon>Bacillati</taxon>
        <taxon>Bacillota</taxon>
        <taxon>Bacilli</taxon>
        <taxon>Bacillales</taxon>
        <taxon>Caryophanaceae</taxon>
        <taxon>Jeotgalibacillus</taxon>
    </lineage>
</organism>
<accession>A0ABU5KQN8</accession>
<comment type="caution">
    <text evidence="1">The sequence shown here is derived from an EMBL/GenBank/DDBJ whole genome shotgun (WGS) entry which is preliminary data.</text>
</comment>
<name>A0ABU5KQN8_9BACL</name>
<gene>
    <name evidence="1" type="ORF">UFB30_15075</name>
</gene>
<sequence>MSQTMDFRDLTQHHLKALMEQIDALNFEISTVKSAKLIVHEASHYFDHLVTLSGQEMLVKIYSALNEYEIINDAIINNKAKPQAHNIINFLNTLKNWNHAKFANELSNGSHSPSFQNWSYNFETTGDLDIFNKPSGEELLTVTFKYNDTPYVRVPFTMESLWETNAMWAEIIYQFELVRKLEGSARTVEAHLMQEEYEHYLYNPGLFVYSVAAHLVSSFINLGDIPSAFNLSKALCSISLNLPFKYYGQIKRTQGTIFKGQVNRLLNNTTNLNPTFIFLALLENIVESGLDIIDLNNEHGLDINKILAINNLPDKLVLNREILFEINELSLKVYGPHTDLYTFQKNKGLECFEMFGIEGGLNQHPAYLIAMASRSQSCVFQGWDEEAFEEGESETFKRQEILHELLKKMIT</sequence>
<protein>
    <submittedName>
        <fullName evidence="1">Uncharacterized protein</fullName>
    </submittedName>
</protein>
<proteinExistence type="predicted"/>
<evidence type="ECO:0000313" key="1">
    <source>
        <dbReference type="EMBL" id="MDZ5713554.1"/>
    </source>
</evidence>
<reference evidence="1 2" key="1">
    <citation type="submission" date="2023-12" db="EMBL/GenBank/DDBJ databases">
        <title>Jeotgalibacillus haloalkaliphilus sp. nov., a novel salt-tolerant bacteria, isolated from the estuary of the Fenhe River into the Yellow River.</title>
        <authorList>
            <person name="Li Y."/>
        </authorList>
    </citation>
    <scope>NUCLEOTIDE SEQUENCE [LARGE SCALE GENOMIC DNA]</scope>
    <source>
        <strain evidence="1 2">HH7-29</strain>
    </source>
</reference>
<keyword evidence="2" id="KW-1185">Reference proteome</keyword>